<name>A0ABV6Y4V9_9HYPH</name>
<sequence length="130" mass="14295">MKAAAFGLGFVLLVLPFAARSDENLVAKREACRQEARLAIAPKGKIGVDGFQRIVKRRVAHVSQCMARPFVARNDAPLPPKKATAIGSVRSDPAKAEHASRLTLKTTSNRILKVQKTGRKQLRRLSRGRK</sequence>
<evidence type="ECO:0000256" key="1">
    <source>
        <dbReference type="SAM" id="MobiDB-lite"/>
    </source>
</evidence>
<evidence type="ECO:0000313" key="2">
    <source>
        <dbReference type="EMBL" id="MFC1456292.1"/>
    </source>
</evidence>
<accession>A0ABV6Y4V9</accession>
<dbReference type="RefSeq" id="WP_377029125.1">
    <property type="nucleotide sequence ID" value="NZ_JBHOMY010000013.1"/>
</dbReference>
<dbReference type="EMBL" id="JBHOMY010000013">
    <property type="protein sequence ID" value="MFC1456292.1"/>
    <property type="molecule type" value="Genomic_DNA"/>
</dbReference>
<organism evidence="2 3">
    <name type="scientific">Microvirga arabica</name>
    <dbReference type="NCBI Taxonomy" id="1128671"/>
    <lineage>
        <taxon>Bacteria</taxon>
        <taxon>Pseudomonadati</taxon>
        <taxon>Pseudomonadota</taxon>
        <taxon>Alphaproteobacteria</taxon>
        <taxon>Hyphomicrobiales</taxon>
        <taxon>Methylobacteriaceae</taxon>
        <taxon>Microvirga</taxon>
    </lineage>
</organism>
<proteinExistence type="predicted"/>
<dbReference type="Proteomes" id="UP001593940">
    <property type="component" value="Unassembled WGS sequence"/>
</dbReference>
<comment type="caution">
    <text evidence="2">The sequence shown here is derived from an EMBL/GenBank/DDBJ whole genome shotgun (WGS) entry which is preliminary data.</text>
</comment>
<feature type="compositionally biased region" description="Basic residues" evidence="1">
    <location>
        <begin position="116"/>
        <end position="130"/>
    </location>
</feature>
<feature type="region of interest" description="Disordered" evidence="1">
    <location>
        <begin position="85"/>
        <end position="130"/>
    </location>
</feature>
<gene>
    <name evidence="2" type="ORF">ACETIH_06055</name>
</gene>
<reference evidence="2 3" key="1">
    <citation type="submission" date="2024-09" db="EMBL/GenBank/DDBJ databases">
        <title>Nodulacao em especies de Leguminosae Basais da Amazonia e Caracterizacao dos Rizobios e Bacterias Associadas aos Nodulos.</title>
        <authorList>
            <person name="Jambeiro I.C.A."/>
            <person name="Lopes I.S."/>
            <person name="Aguiar E.R.G.R."/>
            <person name="Santos A.F.J."/>
            <person name="Dos Santos J.M.F."/>
            <person name="Gross E."/>
        </authorList>
    </citation>
    <scope>NUCLEOTIDE SEQUENCE [LARGE SCALE GENOMIC DNA]</scope>
    <source>
        <strain evidence="2 3">BRUESC1165</strain>
    </source>
</reference>
<keyword evidence="3" id="KW-1185">Reference proteome</keyword>
<protein>
    <submittedName>
        <fullName evidence="2">Uncharacterized protein</fullName>
    </submittedName>
</protein>
<evidence type="ECO:0000313" key="3">
    <source>
        <dbReference type="Proteomes" id="UP001593940"/>
    </source>
</evidence>